<accession>A0A8E2EJ59</accession>
<proteinExistence type="predicted"/>
<name>A0A8E2EJ59_9PEZI</name>
<dbReference type="AlphaFoldDB" id="A0A8E2EJ59"/>
<reference evidence="3 4" key="1">
    <citation type="journal article" date="2016" name="Nat. Commun.">
        <title>Ectomycorrhizal ecology is imprinted in the genome of the dominant symbiotic fungus Cenococcum geophilum.</title>
        <authorList>
            <consortium name="DOE Joint Genome Institute"/>
            <person name="Peter M."/>
            <person name="Kohler A."/>
            <person name="Ohm R.A."/>
            <person name="Kuo A."/>
            <person name="Krutzmann J."/>
            <person name="Morin E."/>
            <person name="Arend M."/>
            <person name="Barry K.W."/>
            <person name="Binder M."/>
            <person name="Choi C."/>
            <person name="Clum A."/>
            <person name="Copeland A."/>
            <person name="Grisel N."/>
            <person name="Haridas S."/>
            <person name="Kipfer T."/>
            <person name="LaButti K."/>
            <person name="Lindquist E."/>
            <person name="Lipzen A."/>
            <person name="Maire R."/>
            <person name="Meier B."/>
            <person name="Mihaltcheva S."/>
            <person name="Molinier V."/>
            <person name="Murat C."/>
            <person name="Poggeler S."/>
            <person name="Quandt C.A."/>
            <person name="Sperisen C."/>
            <person name="Tritt A."/>
            <person name="Tisserant E."/>
            <person name="Crous P.W."/>
            <person name="Henrissat B."/>
            <person name="Nehls U."/>
            <person name="Egli S."/>
            <person name="Spatafora J.W."/>
            <person name="Grigoriev I.V."/>
            <person name="Martin F.M."/>
        </authorList>
    </citation>
    <scope>NUCLEOTIDE SEQUENCE [LARGE SCALE GENOMIC DNA]</scope>
    <source>
        <strain evidence="3 4">CBS 459.81</strain>
    </source>
</reference>
<dbReference type="SUPFAM" id="SSF54928">
    <property type="entry name" value="RNA-binding domain, RBD"/>
    <property type="match status" value="1"/>
</dbReference>
<dbReference type="OrthoDB" id="417481at2759"/>
<dbReference type="InterPro" id="IPR000504">
    <property type="entry name" value="RRM_dom"/>
</dbReference>
<protein>
    <recommendedName>
        <fullName evidence="2">RRM domain-containing protein</fullName>
    </recommendedName>
</protein>
<keyword evidence="1" id="KW-0694">RNA-binding</keyword>
<feature type="domain" description="RRM" evidence="2">
    <location>
        <begin position="11"/>
        <end position="97"/>
    </location>
</feature>
<evidence type="ECO:0000313" key="4">
    <source>
        <dbReference type="Proteomes" id="UP000250266"/>
    </source>
</evidence>
<dbReference type="EMBL" id="KV744830">
    <property type="protein sequence ID" value="OCK84780.1"/>
    <property type="molecule type" value="Genomic_DNA"/>
</dbReference>
<gene>
    <name evidence="3" type="ORF">K432DRAFT_288130</name>
</gene>
<evidence type="ECO:0000256" key="1">
    <source>
        <dbReference type="PROSITE-ProRule" id="PRU00176"/>
    </source>
</evidence>
<dbReference type="InterPro" id="IPR012677">
    <property type="entry name" value="Nucleotide-bd_a/b_plait_sf"/>
</dbReference>
<dbReference type="GO" id="GO:0003723">
    <property type="term" value="F:RNA binding"/>
    <property type="evidence" value="ECO:0007669"/>
    <property type="project" value="UniProtKB-UniRule"/>
</dbReference>
<evidence type="ECO:0000313" key="3">
    <source>
        <dbReference type="EMBL" id="OCK84780.1"/>
    </source>
</evidence>
<evidence type="ECO:0000259" key="2">
    <source>
        <dbReference type="PROSITE" id="PS50102"/>
    </source>
</evidence>
<organism evidence="3 4">
    <name type="scientific">Lepidopterella palustris CBS 459.81</name>
    <dbReference type="NCBI Taxonomy" id="1314670"/>
    <lineage>
        <taxon>Eukaryota</taxon>
        <taxon>Fungi</taxon>
        <taxon>Dikarya</taxon>
        <taxon>Ascomycota</taxon>
        <taxon>Pezizomycotina</taxon>
        <taxon>Dothideomycetes</taxon>
        <taxon>Pleosporomycetidae</taxon>
        <taxon>Mytilinidiales</taxon>
        <taxon>Argynnaceae</taxon>
        <taxon>Lepidopterella</taxon>
    </lineage>
</organism>
<dbReference type="InterPro" id="IPR035979">
    <property type="entry name" value="RBD_domain_sf"/>
</dbReference>
<dbReference type="Proteomes" id="UP000250266">
    <property type="component" value="Unassembled WGS sequence"/>
</dbReference>
<dbReference type="Pfam" id="PF04059">
    <property type="entry name" value="RRM_2"/>
    <property type="match status" value="1"/>
</dbReference>
<sequence>MRIDQGLDVRTTIMLRNIPNKMDAIGLKDFIDNVGECKGMYDFIYLRIDFRTGSNVGYAFINFVCSKGMINMIRLIEGRPWEGYRSSKSAEISYATIQGTEALIQKFRNSSVMQEFPHCRPKQFHAFAGKEKPFPPPDNYAKLQRSVENAKHQGMFPLLWRGHTSVH</sequence>
<dbReference type="PROSITE" id="PS50102">
    <property type="entry name" value="RRM"/>
    <property type="match status" value="1"/>
</dbReference>
<keyword evidence="4" id="KW-1185">Reference proteome</keyword>
<dbReference type="InterPro" id="IPR007201">
    <property type="entry name" value="Mei2-like_Rrm_C"/>
</dbReference>
<dbReference type="Gene3D" id="3.30.70.330">
    <property type="match status" value="1"/>
</dbReference>